<dbReference type="PANTHER" id="PTHR11078:SF3">
    <property type="entry name" value="ANTITERMINATION NUSB DOMAIN-CONTAINING PROTEIN"/>
    <property type="match status" value="1"/>
</dbReference>
<evidence type="ECO:0000256" key="3">
    <source>
        <dbReference type="ARBA" id="ARBA00022884"/>
    </source>
</evidence>
<keyword evidence="5" id="KW-0804">Transcription</keyword>
<comment type="caution">
    <text evidence="7">The sequence shown here is derived from an EMBL/GenBank/DDBJ whole genome shotgun (WGS) entry which is preliminary data.</text>
</comment>
<dbReference type="eggNOG" id="COG0781">
    <property type="taxonomic scope" value="Bacteria"/>
</dbReference>
<dbReference type="EMBL" id="ACIP02000002">
    <property type="protein sequence ID" value="EEP28149.1"/>
    <property type="molecule type" value="Genomic_DNA"/>
</dbReference>
<dbReference type="HOGENOM" id="CLU_087843_3_1_9"/>
<dbReference type="GO" id="GO:0006353">
    <property type="term" value="P:DNA-templated transcription termination"/>
    <property type="evidence" value="ECO:0007669"/>
    <property type="project" value="InterPro"/>
</dbReference>
<protein>
    <submittedName>
        <fullName evidence="7">Transcription antitermination factor NusB</fullName>
    </submittedName>
</protein>
<evidence type="ECO:0000256" key="5">
    <source>
        <dbReference type="ARBA" id="ARBA00023163"/>
    </source>
</evidence>
<evidence type="ECO:0000313" key="7">
    <source>
        <dbReference type="EMBL" id="EEP28149.1"/>
    </source>
</evidence>
<evidence type="ECO:0000259" key="6">
    <source>
        <dbReference type="Pfam" id="PF01029"/>
    </source>
</evidence>
<keyword evidence="4" id="KW-0805">Transcription regulation</keyword>
<evidence type="ECO:0000256" key="1">
    <source>
        <dbReference type="ARBA" id="ARBA00005952"/>
    </source>
</evidence>
<dbReference type="GO" id="GO:0031564">
    <property type="term" value="P:transcription antitermination"/>
    <property type="evidence" value="ECO:0007669"/>
    <property type="project" value="UniProtKB-KW"/>
</dbReference>
<comment type="similarity">
    <text evidence="1">Belongs to the NusB family.</text>
</comment>
<dbReference type="SUPFAM" id="SSF48013">
    <property type="entry name" value="NusB-like"/>
    <property type="match status" value="1"/>
</dbReference>
<dbReference type="PANTHER" id="PTHR11078">
    <property type="entry name" value="N UTILIZATION SUBSTANCE PROTEIN B-RELATED"/>
    <property type="match status" value="1"/>
</dbReference>
<dbReference type="NCBIfam" id="TIGR01951">
    <property type="entry name" value="nusB"/>
    <property type="match status" value="1"/>
</dbReference>
<feature type="domain" description="NusB/RsmB/TIM44" evidence="6">
    <location>
        <begin position="10"/>
        <end position="151"/>
    </location>
</feature>
<proteinExistence type="inferred from homology"/>
<dbReference type="InterPro" id="IPR011605">
    <property type="entry name" value="NusB_fam"/>
</dbReference>
<dbReference type="InterPro" id="IPR006027">
    <property type="entry name" value="NusB_RsmB_TIM44"/>
</dbReference>
<dbReference type="Proteomes" id="UP000003494">
    <property type="component" value="Unassembled WGS sequence"/>
</dbReference>
<gene>
    <name evidence="7" type="primary">nusB</name>
    <name evidence="7" type="ORF">GCWU000342_00957</name>
</gene>
<evidence type="ECO:0000313" key="8">
    <source>
        <dbReference type="Proteomes" id="UP000003494"/>
    </source>
</evidence>
<dbReference type="Gene3D" id="1.10.940.10">
    <property type="entry name" value="NusB-like"/>
    <property type="match status" value="1"/>
</dbReference>
<keyword evidence="8" id="KW-1185">Reference proteome</keyword>
<organism evidence="7 8">
    <name type="scientific">Shuttleworthella satelles DSM 14600</name>
    <dbReference type="NCBI Taxonomy" id="626523"/>
    <lineage>
        <taxon>Bacteria</taxon>
        <taxon>Bacillati</taxon>
        <taxon>Bacillota</taxon>
        <taxon>Clostridia</taxon>
        <taxon>Lachnospirales</taxon>
        <taxon>Lachnospiraceae</taxon>
        <taxon>Shuttleworthella</taxon>
    </lineage>
</organism>
<evidence type="ECO:0000256" key="4">
    <source>
        <dbReference type="ARBA" id="ARBA00023015"/>
    </source>
</evidence>
<name>C4GAK6_9FIRM</name>
<dbReference type="InterPro" id="IPR035926">
    <property type="entry name" value="NusB-like_sf"/>
</dbReference>
<keyword evidence="2" id="KW-0889">Transcription antitermination</keyword>
<dbReference type="GO" id="GO:0003723">
    <property type="term" value="F:RNA binding"/>
    <property type="evidence" value="ECO:0007669"/>
    <property type="project" value="UniProtKB-KW"/>
</dbReference>
<dbReference type="RefSeq" id="WP_006905968.1">
    <property type="nucleotide sequence ID" value="NZ_GG665866.1"/>
</dbReference>
<reference evidence="7" key="1">
    <citation type="submission" date="2009-04" db="EMBL/GenBank/DDBJ databases">
        <authorList>
            <person name="Weinstock G."/>
            <person name="Sodergren E."/>
            <person name="Clifton S."/>
            <person name="Fulton L."/>
            <person name="Fulton B."/>
            <person name="Courtney L."/>
            <person name="Fronick C."/>
            <person name="Harrison M."/>
            <person name="Strong C."/>
            <person name="Farmer C."/>
            <person name="Delahaunty K."/>
            <person name="Markovic C."/>
            <person name="Hall O."/>
            <person name="Minx P."/>
            <person name="Tomlinson C."/>
            <person name="Mitreva M."/>
            <person name="Nelson J."/>
            <person name="Hou S."/>
            <person name="Wollam A."/>
            <person name="Pepin K.H."/>
            <person name="Johnson M."/>
            <person name="Bhonagiri V."/>
            <person name="Nash W.E."/>
            <person name="Warren W."/>
            <person name="Chinwalla A."/>
            <person name="Mardis E.R."/>
            <person name="Wilson R.K."/>
        </authorList>
    </citation>
    <scope>NUCLEOTIDE SEQUENCE [LARGE SCALE GENOMIC DNA]</scope>
    <source>
        <strain evidence="7">DSM 14600</strain>
    </source>
</reference>
<sequence>MEKKTMIRRQIRETAFRILFVLNFCPADQMQDQLNLYFTDHTELEIDDLTEEEDQKAVIRLDQASWPEITAKCLGAAGHLPEIDRIIEESSEGWKLSRLTKVDLTLLRLAVYEMKFENLPSGIAINEAVELAKRYGTDKSPAFVNGVLAKIS</sequence>
<dbReference type="STRING" id="626523.GCWU000342_00957"/>
<dbReference type="AlphaFoldDB" id="C4GAK6"/>
<dbReference type="Pfam" id="PF01029">
    <property type="entry name" value="NusB"/>
    <property type="match status" value="1"/>
</dbReference>
<dbReference type="GO" id="GO:0005829">
    <property type="term" value="C:cytosol"/>
    <property type="evidence" value="ECO:0007669"/>
    <property type="project" value="TreeGrafter"/>
</dbReference>
<keyword evidence="3" id="KW-0694">RNA-binding</keyword>
<evidence type="ECO:0000256" key="2">
    <source>
        <dbReference type="ARBA" id="ARBA00022814"/>
    </source>
</evidence>
<accession>C4GAK6</accession>